<keyword evidence="3" id="KW-0234">DNA repair</keyword>
<dbReference type="Gene3D" id="3.30.1370.100">
    <property type="entry name" value="MutL, C-terminal domain, regulatory subdomain"/>
    <property type="match status" value="1"/>
</dbReference>
<gene>
    <name evidence="6" type="primary">mutL</name>
    <name evidence="6" type="ORF">VB774_04980</name>
</gene>
<dbReference type="PANTHER" id="PTHR10073">
    <property type="entry name" value="DNA MISMATCH REPAIR PROTEIN MLH, PMS, MUTL"/>
    <property type="match status" value="1"/>
</dbReference>
<evidence type="ECO:0000256" key="3">
    <source>
        <dbReference type="ARBA" id="ARBA00023204"/>
    </source>
</evidence>
<dbReference type="InterPro" id="IPR042120">
    <property type="entry name" value="MutL_C_dimsub"/>
</dbReference>
<dbReference type="Gene3D" id="3.30.230.10">
    <property type="match status" value="1"/>
</dbReference>
<keyword evidence="6" id="KW-0540">Nuclease</keyword>
<dbReference type="PANTHER" id="PTHR10073:SF12">
    <property type="entry name" value="DNA MISMATCH REPAIR PROTEIN MLH1"/>
    <property type="match status" value="1"/>
</dbReference>
<protein>
    <submittedName>
        <fullName evidence="6">DNA mismatch repair endonuclease MutL</fullName>
    </submittedName>
</protein>
<feature type="domain" description="DNA mismatch repair protein S5" evidence="5">
    <location>
        <begin position="237"/>
        <end position="355"/>
    </location>
</feature>
<proteinExistence type="inferred from homology"/>
<dbReference type="InterPro" id="IPR020568">
    <property type="entry name" value="Ribosomal_Su5_D2-typ_SF"/>
</dbReference>
<dbReference type="CDD" id="cd00782">
    <property type="entry name" value="MutL_Trans"/>
    <property type="match status" value="1"/>
</dbReference>
<evidence type="ECO:0000256" key="2">
    <source>
        <dbReference type="ARBA" id="ARBA00022763"/>
    </source>
</evidence>
<dbReference type="RefSeq" id="WP_323260293.1">
    <property type="nucleotide sequence ID" value="NZ_JAYGIE010000014.1"/>
</dbReference>
<keyword evidence="6" id="KW-0255">Endonuclease</keyword>
<dbReference type="SUPFAM" id="SSF118116">
    <property type="entry name" value="DNA mismatch repair protein MutL"/>
    <property type="match status" value="1"/>
</dbReference>
<organism evidence="6 7">
    <name type="scientific">Pseudanabaena galeata UHCC 0370</name>
    <dbReference type="NCBI Taxonomy" id="3110310"/>
    <lineage>
        <taxon>Bacteria</taxon>
        <taxon>Bacillati</taxon>
        <taxon>Cyanobacteriota</taxon>
        <taxon>Cyanophyceae</taxon>
        <taxon>Pseudanabaenales</taxon>
        <taxon>Pseudanabaenaceae</taxon>
        <taxon>Pseudanabaena</taxon>
    </lineage>
</organism>
<dbReference type="Pfam" id="PF02518">
    <property type="entry name" value="HATPase_c"/>
    <property type="match status" value="1"/>
</dbReference>
<dbReference type="NCBIfam" id="TIGR00585">
    <property type="entry name" value="mutl"/>
    <property type="match status" value="1"/>
</dbReference>
<evidence type="ECO:0000313" key="6">
    <source>
        <dbReference type="EMBL" id="MEA5476968.1"/>
    </source>
</evidence>
<dbReference type="NCBIfam" id="NF000951">
    <property type="entry name" value="PRK00095.2-1"/>
    <property type="match status" value="1"/>
</dbReference>
<dbReference type="Pfam" id="PF08676">
    <property type="entry name" value="MutL_C"/>
    <property type="match status" value="1"/>
</dbReference>
<comment type="similarity">
    <text evidence="1">Belongs to the DNA mismatch repair MutL/HexB family.</text>
</comment>
<accession>A0ABU5TH42</accession>
<reference evidence="6 7" key="1">
    <citation type="submission" date="2023-12" db="EMBL/GenBank/DDBJ databases">
        <title>Baltic Sea Cyanobacteria.</title>
        <authorList>
            <person name="Delbaje E."/>
            <person name="Fewer D.P."/>
            <person name="Shishido T.K."/>
        </authorList>
    </citation>
    <scope>NUCLEOTIDE SEQUENCE [LARGE SCALE GENOMIC DNA]</scope>
    <source>
        <strain evidence="6 7">UHCC 0370</strain>
    </source>
</reference>
<evidence type="ECO:0000259" key="4">
    <source>
        <dbReference type="SMART" id="SM00853"/>
    </source>
</evidence>
<dbReference type="GO" id="GO:0004519">
    <property type="term" value="F:endonuclease activity"/>
    <property type="evidence" value="ECO:0007669"/>
    <property type="project" value="UniProtKB-KW"/>
</dbReference>
<keyword evidence="2" id="KW-0227">DNA damage</keyword>
<dbReference type="InterPro" id="IPR037198">
    <property type="entry name" value="MutL_C_sf"/>
</dbReference>
<dbReference type="InterPro" id="IPR042121">
    <property type="entry name" value="MutL_C_regsub"/>
</dbReference>
<dbReference type="SUPFAM" id="SSF54211">
    <property type="entry name" value="Ribosomal protein S5 domain 2-like"/>
    <property type="match status" value="1"/>
</dbReference>
<dbReference type="Gene3D" id="3.30.1540.20">
    <property type="entry name" value="MutL, C-terminal domain, dimerisation subdomain"/>
    <property type="match status" value="1"/>
</dbReference>
<evidence type="ECO:0000256" key="1">
    <source>
        <dbReference type="ARBA" id="ARBA00006082"/>
    </source>
</evidence>
<dbReference type="InterPro" id="IPR003594">
    <property type="entry name" value="HATPase_dom"/>
</dbReference>
<dbReference type="Gene3D" id="3.30.565.10">
    <property type="entry name" value="Histidine kinase-like ATPase, C-terminal domain"/>
    <property type="match status" value="1"/>
</dbReference>
<name>A0ABU5TH42_9CYAN</name>
<dbReference type="Pfam" id="PF01119">
    <property type="entry name" value="DNA_mis_repair"/>
    <property type="match status" value="1"/>
</dbReference>
<keyword evidence="6" id="KW-0378">Hydrolase</keyword>
<dbReference type="Proteomes" id="UP001301388">
    <property type="component" value="Unassembled WGS sequence"/>
</dbReference>
<dbReference type="InterPro" id="IPR038973">
    <property type="entry name" value="MutL/Mlh/Pms-like"/>
</dbReference>
<dbReference type="InterPro" id="IPR036890">
    <property type="entry name" value="HATPase_C_sf"/>
</dbReference>
<dbReference type="EMBL" id="JAYGIE010000014">
    <property type="protein sequence ID" value="MEA5476968.1"/>
    <property type="molecule type" value="Genomic_DNA"/>
</dbReference>
<feature type="domain" description="MutL C-terminal dimerisation" evidence="4">
    <location>
        <begin position="400"/>
        <end position="522"/>
    </location>
</feature>
<dbReference type="SMART" id="SM01340">
    <property type="entry name" value="DNA_mis_repair"/>
    <property type="match status" value="1"/>
</dbReference>
<evidence type="ECO:0000259" key="5">
    <source>
        <dbReference type="SMART" id="SM01340"/>
    </source>
</evidence>
<dbReference type="SMART" id="SM00853">
    <property type="entry name" value="MutL_C"/>
    <property type="match status" value="1"/>
</dbReference>
<keyword evidence="7" id="KW-1185">Reference proteome</keyword>
<sequence>MQNIHTLPIEVVHLIAAGEVIDSLVAVVRELAENAIDANATRIVISMWTDSLSVQVSDNGCGMAIADLSQAATPHTTSKINNAEDLQQINSLGFRGEALYSLAQLADLNICSRPVLEPVGYQAHYDQYGNLQTSPKVVAIASGTVVTVRNLFSRYPNRLQSLPSNSQQVRKVQLQIQQMAIANPRVNWQVNLDNREWMTIWAGENASEILPQIISSIQPYDLVYKEFALIPQPLLPLGEKGSKSLAPLSPIGRGAGGEGLSLTLGLPDRLSRRRPDWVKIILNGRVINFPELEQTILSSLERTLPRNRYPVCIVNLNLPCDRIDWNRHPAKAEAYIQDLGEIQTQLKECITEALKATTSSSPINYGSAANDLLKTAERKTSYLIPAKRETFNQPNSSLKAIAQVLDTYILAEHAGGLWLVEQHVAHERVLFEQIETQWQIVAIEQPILLKQLSDDEIERLQALGLEIEAFGNNLWAVRSLPEILIGHEDCAVILQEMSQQDDPTMARATAACRSAIRNGTKLEISTIRDLLWQWQQTRNPHTCPHGRPICLAIDESDLARFFRRNWIISK</sequence>
<dbReference type="SUPFAM" id="SSF55874">
    <property type="entry name" value="ATPase domain of HSP90 chaperone/DNA topoisomerase II/histidine kinase"/>
    <property type="match status" value="1"/>
</dbReference>
<dbReference type="PROSITE" id="PS00058">
    <property type="entry name" value="DNA_MISMATCH_REPAIR_1"/>
    <property type="match status" value="1"/>
</dbReference>
<dbReference type="InterPro" id="IPR014762">
    <property type="entry name" value="DNA_mismatch_repair_CS"/>
</dbReference>
<dbReference type="InterPro" id="IPR013507">
    <property type="entry name" value="DNA_mismatch_S5_2-like"/>
</dbReference>
<dbReference type="CDD" id="cd16926">
    <property type="entry name" value="HATPase_MutL-MLH-PMS-like"/>
    <property type="match status" value="1"/>
</dbReference>
<dbReference type="InterPro" id="IPR002099">
    <property type="entry name" value="MutL/Mlh/PMS"/>
</dbReference>
<evidence type="ECO:0000313" key="7">
    <source>
        <dbReference type="Proteomes" id="UP001301388"/>
    </source>
</evidence>
<dbReference type="InterPro" id="IPR014790">
    <property type="entry name" value="MutL_C"/>
</dbReference>
<dbReference type="InterPro" id="IPR014721">
    <property type="entry name" value="Ribsml_uS5_D2-typ_fold_subgr"/>
</dbReference>
<comment type="caution">
    <text evidence="6">The sequence shown here is derived from an EMBL/GenBank/DDBJ whole genome shotgun (WGS) entry which is preliminary data.</text>
</comment>